<dbReference type="CDD" id="cd20303">
    <property type="entry name" value="cupin_ChrR_1"/>
    <property type="match status" value="2"/>
</dbReference>
<proteinExistence type="predicted"/>
<dbReference type="InterPro" id="IPR011051">
    <property type="entry name" value="RmlC_Cupin_sf"/>
</dbReference>
<dbReference type="Pfam" id="PF12973">
    <property type="entry name" value="Cupin_7"/>
    <property type="match status" value="2"/>
</dbReference>
<protein>
    <submittedName>
        <fullName evidence="2">Cupin</fullName>
    </submittedName>
</protein>
<dbReference type="KEGG" id="sniv:SFSGTM_12140"/>
<dbReference type="InterPro" id="IPR014710">
    <property type="entry name" value="RmlC-like_jellyroll"/>
</dbReference>
<accession>A0A809RFT5</accession>
<evidence type="ECO:0000259" key="1">
    <source>
        <dbReference type="Pfam" id="PF12973"/>
    </source>
</evidence>
<feature type="domain" description="ChrR-like cupin" evidence="1">
    <location>
        <begin position="116"/>
        <end position="215"/>
    </location>
</feature>
<dbReference type="SUPFAM" id="SSF51182">
    <property type="entry name" value="RmlC-like cupins"/>
    <property type="match status" value="2"/>
</dbReference>
<dbReference type="Proteomes" id="UP000463939">
    <property type="component" value="Chromosome"/>
</dbReference>
<sequence>MIVNADHSQVVQINLASLPWTASPTGTEQRLLEHNGLEQARTTSIVRYSAGIQFSKHFHESGEEIFVLEGTLTDEYGTYSAGTYIRNPPGSSHNPSSETGCTFFLKSGYMQQNDTQRIVINTSTTSWSPGLIDGLSVMPLSEFQGEHTALVRWQPDTYFQTHRHHGGEEILVLEGTFQDEYGDYPADTWLRSPHMSTHQPFSKSGCTILVKVGHLDISTK</sequence>
<name>A0A809RFT5_9PROT</name>
<organism evidence="2 3">
    <name type="scientific">Sulfuriferula nivalis</name>
    <dbReference type="NCBI Taxonomy" id="2675298"/>
    <lineage>
        <taxon>Bacteria</taxon>
        <taxon>Pseudomonadati</taxon>
        <taxon>Pseudomonadota</taxon>
        <taxon>Betaproteobacteria</taxon>
        <taxon>Nitrosomonadales</taxon>
        <taxon>Sulfuricellaceae</taxon>
        <taxon>Sulfuriferula</taxon>
    </lineage>
</organism>
<dbReference type="RefSeq" id="WP_162084430.1">
    <property type="nucleotide sequence ID" value="NZ_AP021881.1"/>
</dbReference>
<reference evidence="3" key="1">
    <citation type="submission" date="2019-11" db="EMBL/GenBank/DDBJ databases">
        <title>Isolation and characterization of a novel species in the genus Sulfuriferula.</title>
        <authorList>
            <person name="Mochizuki J."/>
            <person name="Kojima H."/>
            <person name="Fukui M."/>
        </authorList>
    </citation>
    <scope>NUCLEOTIDE SEQUENCE [LARGE SCALE GENOMIC DNA]</scope>
    <source>
        <strain evidence="3">SGTM</strain>
    </source>
</reference>
<gene>
    <name evidence="2" type="ORF">SFSGTM_12140</name>
</gene>
<dbReference type="EMBL" id="AP021881">
    <property type="protein sequence ID" value="BBP00506.1"/>
    <property type="molecule type" value="Genomic_DNA"/>
</dbReference>
<evidence type="ECO:0000313" key="3">
    <source>
        <dbReference type="Proteomes" id="UP000463939"/>
    </source>
</evidence>
<dbReference type="AlphaFoldDB" id="A0A809RFT5"/>
<keyword evidence="3" id="KW-1185">Reference proteome</keyword>
<evidence type="ECO:0000313" key="2">
    <source>
        <dbReference type="EMBL" id="BBP00506.1"/>
    </source>
</evidence>
<feature type="domain" description="ChrR-like cupin" evidence="1">
    <location>
        <begin position="11"/>
        <end position="110"/>
    </location>
</feature>
<dbReference type="Gene3D" id="2.60.120.10">
    <property type="entry name" value="Jelly Rolls"/>
    <property type="match status" value="2"/>
</dbReference>
<dbReference type="InterPro" id="IPR025979">
    <property type="entry name" value="ChrR-like_cupin_dom"/>
</dbReference>